<evidence type="ECO:0000313" key="2">
    <source>
        <dbReference type="Proteomes" id="UP001595476"/>
    </source>
</evidence>
<sequence length="106" mass="12215">MLLHETMTDLGGLEFATFKLKPGVSEDKLIELSKCVEERFLSQQDELILHCLVRGKDGVYADIAMATSQQKAEEYCQQWLQDATALEYLELIDHETVDMTFWSRIN</sequence>
<proteinExistence type="predicted"/>
<dbReference type="RefSeq" id="WP_386723231.1">
    <property type="nucleotide sequence ID" value="NZ_JBHRSZ010000009.1"/>
</dbReference>
<dbReference type="EMBL" id="JBHRSZ010000009">
    <property type="protein sequence ID" value="MFC3153310.1"/>
    <property type="molecule type" value="Genomic_DNA"/>
</dbReference>
<protein>
    <recommendedName>
        <fullName evidence="3">DUF4242 domain-containing protein</fullName>
    </recommendedName>
</protein>
<accession>A0ABV7HLI1</accession>
<name>A0ABV7HLI1_9GAMM</name>
<gene>
    <name evidence="1" type="ORF">ACFOEK_19880</name>
</gene>
<evidence type="ECO:0000313" key="1">
    <source>
        <dbReference type="EMBL" id="MFC3153310.1"/>
    </source>
</evidence>
<evidence type="ECO:0008006" key="3">
    <source>
        <dbReference type="Google" id="ProtNLM"/>
    </source>
</evidence>
<dbReference type="Proteomes" id="UP001595476">
    <property type="component" value="Unassembled WGS sequence"/>
</dbReference>
<reference evidence="2" key="1">
    <citation type="journal article" date="2019" name="Int. J. Syst. Evol. Microbiol.">
        <title>The Global Catalogue of Microorganisms (GCM) 10K type strain sequencing project: providing services to taxonomists for standard genome sequencing and annotation.</title>
        <authorList>
            <consortium name="The Broad Institute Genomics Platform"/>
            <consortium name="The Broad Institute Genome Sequencing Center for Infectious Disease"/>
            <person name="Wu L."/>
            <person name="Ma J."/>
        </authorList>
    </citation>
    <scope>NUCLEOTIDE SEQUENCE [LARGE SCALE GENOMIC DNA]</scope>
    <source>
        <strain evidence="2">KCTC 52438</strain>
    </source>
</reference>
<organism evidence="1 2">
    <name type="scientific">Litoribrevibacter euphylliae</name>
    <dbReference type="NCBI Taxonomy" id="1834034"/>
    <lineage>
        <taxon>Bacteria</taxon>
        <taxon>Pseudomonadati</taxon>
        <taxon>Pseudomonadota</taxon>
        <taxon>Gammaproteobacteria</taxon>
        <taxon>Oceanospirillales</taxon>
        <taxon>Oceanospirillaceae</taxon>
        <taxon>Litoribrevibacter</taxon>
    </lineage>
</organism>
<comment type="caution">
    <text evidence="1">The sequence shown here is derived from an EMBL/GenBank/DDBJ whole genome shotgun (WGS) entry which is preliminary data.</text>
</comment>
<keyword evidence="2" id="KW-1185">Reference proteome</keyword>